<reference evidence="2 3" key="1">
    <citation type="submission" date="2021-01" db="EMBL/GenBank/DDBJ databases">
        <title>Whole genome shotgun sequence of Planobispora longispora NBRC 13918.</title>
        <authorList>
            <person name="Komaki H."/>
            <person name="Tamura T."/>
        </authorList>
    </citation>
    <scope>NUCLEOTIDE SEQUENCE [LARGE SCALE GENOMIC DNA]</scope>
    <source>
        <strain evidence="2 3">NBRC 13918</strain>
    </source>
</reference>
<feature type="region of interest" description="Disordered" evidence="1">
    <location>
        <begin position="73"/>
        <end position="93"/>
    </location>
</feature>
<dbReference type="AlphaFoldDB" id="A0A8J3RS86"/>
<sequence length="126" mass="14543">MTRRIGDLIEDILDRASDVEHDLRRAARTAVEERDRDDDRGDDADCAEDLRDLEEILDDLEDVYRRLRRCDGLQGRDGSRRRPRERGADRSRFDIDDLAGHVARLSRRVDGLSQQVRASRPDNDAG</sequence>
<feature type="compositionally biased region" description="Basic and acidic residues" evidence="1">
    <location>
        <begin position="77"/>
        <end position="93"/>
    </location>
</feature>
<dbReference type="RefSeq" id="WP_203895268.1">
    <property type="nucleotide sequence ID" value="NZ_BOOH01000065.1"/>
</dbReference>
<evidence type="ECO:0000256" key="1">
    <source>
        <dbReference type="SAM" id="MobiDB-lite"/>
    </source>
</evidence>
<keyword evidence="3" id="KW-1185">Reference proteome</keyword>
<protein>
    <submittedName>
        <fullName evidence="2">Uncharacterized protein</fullName>
    </submittedName>
</protein>
<gene>
    <name evidence="2" type="ORF">Plo01_72860</name>
</gene>
<evidence type="ECO:0000313" key="3">
    <source>
        <dbReference type="Proteomes" id="UP000616724"/>
    </source>
</evidence>
<name>A0A8J3RS86_9ACTN</name>
<dbReference type="EMBL" id="BOOH01000065">
    <property type="protein sequence ID" value="GIH80857.1"/>
    <property type="molecule type" value="Genomic_DNA"/>
</dbReference>
<comment type="caution">
    <text evidence="2">The sequence shown here is derived from an EMBL/GenBank/DDBJ whole genome shotgun (WGS) entry which is preliminary data.</text>
</comment>
<accession>A0A8J3RS86</accession>
<proteinExistence type="predicted"/>
<evidence type="ECO:0000313" key="2">
    <source>
        <dbReference type="EMBL" id="GIH80857.1"/>
    </source>
</evidence>
<dbReference type="Proteomes" id="UP000616724">
    <property type="component" value="Unassembled WGS sequence"/>
</dbReference>
<organism evidence="2 3">
    <name type="scientific">Planobispora longispora</name>
    <dbReference type="NCBI Taxonomy" id="28887"/>
    <lineage>
        <taxon>Bacteria</taxon>
        <taxon>Bacillati</taxon>
        <taxon>Actinomycetota</taxon>
        <taxon>Actinomycetes</taxon>
        <taxon>Streptosporangiales</taxon>
        <taxon>Streptosporangiaceae</taxon>
        <taxon>Planobispora</taxon>
    </lineage>
</organism>